<dbReference type="InterPro" id="IPR020422">
    <property type="entry name" value="TYR_PHOSPHATASE_DUAL_dom"/>
</dbReference>
<comment type="similarity">
    <text evidence="1">Belongs to the protein-tyrosine phosphatase family. Non-receptor class subfamily.</text>
</comment>
<dbReference type="Proteomes" id="UP001431783">
    <property type="component" value="Unassembled WGS sequence"/>
</dbReference>
<dbReference type="GO" id="GO:0070372">
    <property type="term" value="P:regulation of ERK1 and ERK2 cascade"/>
    <property type="evidence" value="ECO:0007669"/>
    <property type="project" value="TreeGrafter"/>
</dbReference>
<dbReference type="FunFam" id="3.90.190.10:FF:000036">
    <property type="entry name" value="Serine/threonine/tyrosine-interacting protein a"/>
    <property type="match status" value="1"/>
</dbReference>
<reference evidence="4 5" key="1">
    <citation type="submission" date="2023-03" db="EMBL/GenBank/DDBJ databases">
        <title>Genome insight into feeding habits of ladybird beetles.</title>
        <authorList>
            <person name="Li H.-S."/>
            <person name="Huang Y.-H."/>
            <person name="Pang H."/>
        </authorList>
    </citation>
    <scope>NUCLEOTIDE SEQUENCE [LARGE SCALE GENOMIC DNA]</scope>
    <source>
        <strain evidence="4">SYSU_2023b</strain>
        <tissue evidence="4">Whole body</tissue>
    </source>
</reference>
<feature type="domain" description="Tyrosine-protein phosphatase" evidence="2">
    <location>
        <begin position="8"/>
        <end position="156"/>
    </location>
</feature>
<dbReference type="GO" id="GO:0005737">
    <property type="term" value="C:cytoplasm"/>
    <property type="evidence" value="ECO:0007669"/>
    <property type="project" value="TreeGrafter"/>
</dbReference>
<evidence type="ECO:0000313" key="4">
    <source>
        <dbReference type="EMBL" id="KAK9886952.1"/>
    </source>
</evidence>
<dbReference type="EMBL" id="JARQZJ010000103">
    <property type="protein sequence ID" value="KAK9886952.1"/>
    <property type="molecule type" value="Genomic_DNA"/>
</dbReference>
<dbReference type="PANTHER" id="PTHR46588">
    <property type="entry name" value="SERINE/THREONINE/TYROSINE-INTERACTING PROTEIN"/>
    <property type="match status" value="1"/>
</dbReference>
<dbReference type="GO" id="GO:0005654">
    <property type="term" value="C:nucleoplasm"/>
    <property type="evidence" value="ECO:0007669"/>
    <property type="project" value="TreeGrafter"/>
</dbReference>
<dbReference type="SUPFAM" id="SSF52799">
    <property type="entry name" value="(Phosphotyrosine protein) phosphatases II"/>
    <property type="match status" value="1"/>
</dbReference>
<dbReference type="Pfam" id="PF00782">
    <property type="entry name" value="DSPc"/>
    <property type="match status" value="1"/>
</dbReference>
<dbReference type="PANTHER" id="PTHR46588:SF1">
    <property type="entry name" value="SERINE_THREONINE_TYROSINE-INTERACTING PROTEIN"/>
    <property type="match status" value="1"/>
</dbReference>
<dbReference type="GO" id="GO:0062026">
    <property type="term" value="P:negative regulation of SCF-dependent proteasomal ubiquitin-dependent catabolic process"/>
    <property type="evidence" value="ECO:0007669"/>
    <property type="project" value="TreeGrafter"/>
</dbReference>
<dbReference type="PROSITE" id="PS50056">
    <property type="entry name" value="TYR_PHOSPHATASE_2"/>
    <property type="match status" value="1"/>
</dbReference>
<feature type="domain" description="Tyrosine specific protein phosphatases" evidence="3">
    <location>
        <begin position="76"/>
        <end position="134"/>
    </location>
</feature>
<comment type="caution">
    <text evidence="4">The sequence shown here is derived from an EMBL/GenBank/DDBJ whole genome shotgun (WGS) entry which is preliminary data.</text>
</comment>
<evidence type="ECO:0000259" key="3">
    <source>
        <dbReference type="PROSITE" id="PS50056"/>
    </source>
</evidence>
<dbReference type="AlphaFoldDB" id="A0AAW1V3T7"/>
<proteinExistence type="inferred from homology"/>
<dbReference type="InterPro" id="IPR000340">
    <property type="entry name" value="Dual-sp_phosphatase_cat-dom"/>
</dbReference>
<dbReference type="GO" id="GO:1990444">
    <property type="term" value="F:F-box domain binding"/>
    <property type="evidence" value="ECO:0007669"/>
    <property type="project" value="TreeGrafter"/>
</dbReference>
<evidence type="ECO:0008006" key="6">
    <source>
        <dbReference type="Google" id="ProtNLM"/>
    </source>
</evidence>
<evidence type="ECO:0000259" key="2">
    <source>
        <dbReference type="PROSITE" id="PS50054"/>
    </source>
</evidence>
<dbReference type="PROSITE" id="PS50054">
    <property type="entry name" value="TYR_PHOSPHATASE_DUAL"/>
    <property type="match status" value="1"/>
</dbReference>
<dbReference type="InterPro" id="IPR052449">
    <property type="entry name" value="STYX-Interacting_Phosphatase"/>
</dbReference>
<name>A0AAW1V3T7_9CUCU</name>
<protein>
    <recommendedName>
        <fullName evidence="6">Serine/threonine/tyrosine-interacting protein</fullName>
    </recommendedName>
</protein>
<keyword evidence="5" id="KW-1185">Reference proteome</keyword>
<accession>A0AAW1V3T7</accession>
<dbReference type="PROSITE" id="PS51257">
    <property type="entry name" value="PROKAR_LIPOPROTEIN"/>
    <property type="match status" value="1"/>
</dbReference>
<dbReference type="SMART" id="SM00195">
    <property type="entry name" value="DSPc"/>
    <property type="match status" value="1"/>
</dbReference>
<dbReference type="Gene3D" id="3.90.190.10">
    <property type="entry name" value="Protein tyrosine phosphatase superfamily"/>
    <property type="match status" value="1"/>
</dbReference>
<sequence>MELFYAKKHARNNSGTFFGALLGCSKNCHKHLLESGITHIICVRQDIEAHFIRPQFTDTFTYLTLDIADSATENIIRFFPQVKKFIDGAIMNNQKVLVHGNNGTSRSATLVLAYIMEKFGLTSVDAFKMVKAKRFCIHPNVGFIAQLKEYEPIYKARRTLERGQTSCDNRKLKRKAEYLESSDYDLIQPPPSPVYFGNSENVEPNEFSNTVCRLLSQHRS</sequence>
<dbReference type="InterPro" id="IPR000387">
    <property type="entry name" value="Tyr_Pase_dom"/>
</dbReference>
<organism evidence="4 5">
    <name type="scientific">Henosepilachna vigintioctopunctata</name>
    <dbReference type="NCBI Taxonomy" id="420089"/>
    <lineage>
        <taxon>Eukaryota</taxon>
        <taxon>Metazoa</taxon>
        <taxon>Ecdysozoa</taxon>
        <taxon>Arthropoda</taxon>
        <taxon>Hexapoda</taxon>
        <taxon>Insecta</taxon>
        <taxon>Pterygota</taxon>
        <taxon>Neoptera</taxon>
        <taxon>Endopterygota</taxon>
        <taxon>Coleoptera</taxon>
        <taxon>Polyphaga</taxon>
        <taxon>Cucujiformia</taxon>
        <taxon>Coccinelloidea</taxon>
        <taxon>Coccinellidae</taxon>
        <taxon>Epilachninae</taxon>
        <taxon>Epilachnini</taxon>
        <taxon>Henosepilachna</taxon>
    </lineage>
</organism>
<evidence type="ECO:0000256" key="1">
    <source>
        <dbReference type="ARBA" id="ARBA00009649"/>
    </source>
</evidence>
<evidence type="ECO:0000313" key="5">
    <source>
        <dbReference type="Proteomes" id="UP001431783"/>
    </source>
</evidence>
<dbReference type="InterPro" id="IPR029021">
    <property type="entry name" value="Prot-tyrosine_phosphatase-like"/>
</dbReference>
<gene>
    <name evidence="4" type="ORF">WA026_019209</name>
</gene>